<dbReference type="InterPro" id="IPR017972">
    <property type="entry name" value="Cyt_P450_CS"/>
</dbReference>
<keyword evidence="17" id="KW-1185">Reference proteome</keyword>
<dbReference type="InterPro" id="IPR002401">
    <property type="entry name" value="Cyt_P450_E_grp-I"/>
</dbReference>
<dbReference type="Gene3D" id="1.10.630.10">
    <property type="entry name" value="Cytochrome P450"/>
    <property type="match status" value="1"/>
</dbReference>
<evidence type="ECO:0000256" key="4">
    <source>
        <dbReference type="ARBA" id="ARBA00010617"/>
    </source>
</evidence>
<gene>
    <name evidence="16" type="ORF">PHAECO_LOCUS8748</name>
</gene>
<dbReference type="InterPro" id="IPR001128">
    <property type="entry name" value="Cyt_P450"/>
</dbReference>
<evidence type="ECO:0000313" key="17">
    <source>
        <dbReference type="Proteomes" id="UP001153737"/>
    </source>
</evidence>
<evidence type="ECO:0000256" key="9">
    <source>
        <dbReference type="ARBA" id="ARBA00023002"/>
    </source>
</evidence>
<organism evidence="16 17">
    <name type="scientific">Phaedon cochleariae</name>
    <name type="common">Mustard beetle</name>
    <dbReference type="NCBI Taxonomy" id="80249"/>
    <lineage>
        <taxon>Eukaryota</taxon>
        <taxon>Metazoa</taxon>
        <taxon>Ecdysozoa</taxon>
        <taxon>Arthropoda</taxon>
        <taxon>Hexapoda</taxon>
        <taxon>Insecta</taxon>
        <taxon>Pterygota</taxon>
        <taxon>Neoptera</taxon>
        <taxon>Endopterygota</taxon>
        <taxon>Coleoptera</taxon>
        <taxon>Polyphaga</taxon>
        <taxon>Cucujiformia</taxon>
        <taxon>Chrysomeloidea</taxon>
        <taxon>Chrysomelidae</taxon>
        <taxon>Chrysomelinae</taxon>
        <taxon>Chrysomelini</taxon>
        <taxon>Phaedon</taxon>
    </lineage>
</organism>
<name>A0A9N9SEX8_PHACE</name>
<evidence type="ECO:0000256" key="1">
    <source>
        <dbReference type="ARBA" id="ARBA00001971"/>
    </source>
</evidence>
<proteinExistence type="inferred from homology"/>
<dbReference type="EMBL" id="OU896710">
    <property type="protein sequence ID" value="CAG9820501.1"/>
    <property type="molecule type" value="Genomic_DNA"/>
</dbReference>
<dbReference type="GO" id="GO:0020037">
    <property type="term" value="F:heme binding"/>
    <property type="evidence" value="ECO:0007669"/>
    <property type="project" value="InterPro"/>
</dbReference>
<evidence type="ECO:0000256" key="2">
    <source>
        <dbReference type="ARBA" id="ARBA00004174"/>
    </source>
</evidence>
<evidence type="ECO:0000256" key="15">
    <source>
        <dbReference type="SAM" id="Phobius"/>
    </source>
</evidence>
<evidence type="ECO:0000256" key="14">
    <source>
        <dbReference type="RuleBase" id="RU000461"/>
    </source>
</evidence>
<keyword evidence="12 15" id="KW-0472">Membrane</keyword>
<dbReference type="Pfam" id="PF00067">
    <property type="entry name" value="p450"/>
    <property type="match status" value="1"/>
</dbReference>
<reference evidence="16" key="1">
    <citation type="submission" date="2022-01" db="EMBL/GenBank/DDBJ databases">
        <authorList>
            <person name="King R."/>
        </authorList>
    </citation>
    <scope>NUCLEOTIDE SEQUENCE</scope>
</reference>
<reference evidence="16" key="2">
    <citation type="submission" date="2022-10" db="EMBL/GenBank/DDBJ databases">
        <authorList>
            <consortium name="ENA_rothamsted_submissions"/>
            <consortium name="culmorum"/>
            <person name="King R."/>
        </authorList>
    </citation>
    <scope>NUCLEOTIDE SEQUENCE</scope>
</reference>
<keyword evidence="11 14" id="KW-0503">Monooxygenase</keyword>
<dbReference type="GO" id="GO:0004497">
    <property type="term" value="F:monooxygenase activity"/>
    <property type="evidence" value="ECO:0007669"/>
    <property type="project" value="UniProtKB-KW"/>
</dbReference>
<comment type="subcellular location">
    <subcellularLocation>
        <location evidence="3">Endoplasmic reticulum membrane</location>
        <topology evidence="3">Peripheral membrane protein</topology>
    </subcellularLocation>
    <subcellularLocation>
        <location evidence="2">Microsome membrane</location>
        <topology evidence="2">Peripheral membrane protein</topology>
    </subcellularLocation>
</comment>
<dbReference type="Proteomes" id="UP001153737">
    <property type="component" value="Chromosome 4"/>
</dbReference>
<evidence type="ECO:0000256" key="7">
    <source>
        <dbReference type="ARBA" id="ARBA00022824"/>
    </source>
</evidence>
<dbReference type="PANTHER" id="PTHR24292">
    <property type="entry name" value="CYTOCHROME P450"/>
    <property type="match status" value="1"/>
</dbReference>
<dbReference type="GO" id="GO:0016705">
    <property type="term" value="F:oxidoreductase activity, acting on paired donors, with incorporation or reduction of molecular oxygen"/>
    <property type="evidence" value="ECO:0007669"/>
    <property type="project" value="InterPro"/>
</dbReference>
<keyword evidence="15" id="KW-1133">Transmembrane helix</keyword>
<keyword evidence="8" id="KW-0492">Microsome</keyword>
<comment type="similarity">
    <text evidence="4 14">Belongs to the cytochrome P450 family.</text>
</comment>
<dbReference type="PRINTS" id="PR00463">
    <property type="entry name" value="EP450I"/>
</dbReference>
<comment type="cofactor">
    <cofactor evidence="1 13">
        <name>heme</name>
        <dbReference type="ChEBI" id="CHEBI:30413"/>
    </cofactor>
</comment>
<feature type="binding site" description="axial binding residue" evidence="13">
    <location>
        <position position="457"/>
    </location>
    <ligand>
        <name>heme</name>
        <dbReference type="ChEBI" id="CHEBI:30413"/>
    </ligand>
    <ligandPart>
        <name>Fe</name>
        <dbReference type="ChEBI" id="CHEBI:18248"/>
    </ligandPart>
</feature>
<evidence type="ECO:0000256" key="13">
    <source>
        <dbReference type="PIRSR" id="PIRSR602401-1"/>
    </source>
</evidence>
<feature type="transmembrane region" description="Helical" evidence="15">
    <location>
        <begin position="20"/>
        <end position="41"/>
    </location>
</feature>
<dbReference type="AlphaFoldDB" id="A0A9N9SEX8"/>
<sequence length="513" mass="59269">MNIYKYGCDKMSISLFHRGFKMLTEIAILFASVGIVAILFVKYKYGYWKRKNIPYLVPTFPTGNNTTFFPEGQSIGKPSYDFYQEFKARGAKMGGVYVGIDPHLVILDPEILRTIMIKDFNHFMNRGLYKIENDPLTVNMVTQHGTEWRNARVKFTNVFTSAKIKIMYDTMKLVIPNMIPTLDEKAKNNVDVDVMETMACFTTDAVGSTILGVECNSFKNPNAEFRRLGRHFFEEFSTIDKLRLFVTINFPNLAETLRFSNVQPEVSKNYSKIIKETVEYREKNNVVRKDFLDLLIQLKNSGVQVTMDEIIGQTFSFFTAGFETSATTTTMTLFELAENQEAQDRLREEITSTFEKNNGDMPYEALMGMKYLGQAIDETLRLWPPVPTIPRLCVKDYKFPGTDLTIEKGTKVMIPVLGLHLDEYYYPDPLKWNPDRFEDRNEKFPAYFPFGDGPRHCIGMRFAFMQVRLGLATILKNYKVTPSPLTEKPLDIHPGTFLLKIKQRIYLKFEKIN</sequence>
<dbReference type="SUPFAM" id="SSF48264">
    <property type="entry name" value="Cytochrome P450"/>
    <property type="match status" value="1"/>
</dbReference>
<dbReference type="GO" id="GO:0005506">
    <property type="term" value="F:iron ion binding"/>
    <property type="evidence" value="ECO:0007669"/>
    <property type="project" value="InterPro"/>
</dbReference>
<evidence type="ECO:0000256" key="11">
    <source>
        <dbReference type="ARBA" id="ARBA00023033"/>
    </source>
</evidence>
<keyword evidence="9 14" id="KW-0560">Oxidoreductase</keyword>
<protein>
    <recommendedName>
        <fullName evidence="18">Cytochrome P450</fullName>
    </recommendedName>
</protein>
<dbReference type="FunFam" id="1.10.630.10:FF:000042">
    <property type="entry name" value="Cytochrome P450"/>
    <property type="match status" value="1"/>
</dbReference>
<keyword evidence="6 13" id="KW-0479">Metal-binding</keyword>
<dbReference type="GO" id="GO:0005789">
    <property type="term" value="C:endoplasmic reticulum membrane"/>
    <property type="evidence" value="ECO:0007669"/>
    <property type="project" value="UniProtKB-SubCell"/>
</dbReference>
<dbReference type="InterPro" id="IPR050476">
    <property type="entry name" value="Insect_CytP450_Detox"/>
</dbReference>
<dbReference type="PRINTS" id="PR00385">
    <property type="entry name" value="P450"/>
</dbReference>
<evidence type="ECO:0008006" key="18">
    <source>
        <dbReference type="Google" id="ProtNLM"/>
    </source>
</evidence>
<accession>A0A9N9SEX8</accession>
<evidence type="ECO:0000313" key="16">
    <source>
        <dbReference type="EMBL" id="CAG9820501.1"/>
    </source>
</evidence>
<evidence type="ECO:0000256" key="5">
    <source>
        <dbReference type="ARBA" id="ARBA00022617"/>
    </source>
</evidence>
<keyword evidence="15" id="KW-0812">Transmembrane</keyword>
<evidence type="ECO:0000256" key="6">
    <source>
        <dbReference type="ARBA" id="ARBA00022723"/>
    </source>
</evidence>
<keyword evidence="7" id="KW-0256">Endoplasmic reticulum</keyword>
<dbReference type="PROSITE" id="PS00086">
    <property type="entry name" value="CYTOCHROME_P450"/>
    <property type="match status" value="1"/>
</dbReference>
<evidence type="ECO:0000256" key="12">
    <source>
        <dbReference type="ARBA" id="ARBA00023136"/>
    </source>
</evidence>
<keyword evidence="5 13" id="KW-0349">Heme</keyword>
<dbReference type="InterPro" id="IPR036396">
    <property type="entry name" value="Cyt_P450_sf"/>
</dbReference>
<evidence type="ECO:0000256" key="8">
    <source>
        <dbReference type="ARBA" id="ARBA00022848"/>
    </source>
</evidence>
<keyword evidence="10 13" id="KW-0408">Iron</keyword>
<dbReference type="PANTHER" id="PTHR24292:SF100">
    <property type="entry name" value="CYTOCHROME P450 6A16, ISOFORM B-RELATED"/>
    <property type="match status" value="1"/>
</dbReference>
<evidence type="ECO:0000256" key="3">
    <source>
        <dbReference type="ARBA" id="ARBA00004406"/>
    </source>
</evidence>
<dbReference type="CDD" id="cd11056">
    <property type="entry name" value="CYP6-like"/>
    <property type="match status" value="1"/>
</dbReference>
<evidence type="ECO:0000256" key="10">
    <source>
        <dbReference type="ARBA" id="ARBA00023004"/>
    </source>
</evidence>
<dbReference type="OrthoDB" id="6717142at2759"/>